<accession>A0A1W2FZS7</accession>
<dbReference type="AlphaFoldDB" id="A0A1W2FZS7"/>
<gene>
    <name evidence="1" type="ORF">SAMN05661093_11076</name>
</gene>
<evidence type="ECO:0000313" key="2">
    <source>
        <dbReference type="Proteomes" id="UP000192674"/>
    </source>
</evidence>
<dbReference type="OrthoDB" id="3636019at2"/>
<reference evidence="1 2" key="1">
    <citation type="submission" date="2017-04" db="EMBL/GenBank/DDBJ databases">
        <authorList>
            <person name="Afonso C.L."/>
            <person name="Miller P.J."/>
            <person name="Scott M.A."/>
            <person name="Spackman E."/>
            <person name="Goraichik I."/>
            <person name="Dimitrov K.M."/>
            <person name="Suarez D.L."/>
            <person name="Swayne D.E."/>
        </authorList>
    </citation>
    <scope>NUCLEOTIDE SEQUENCE [LARGE SCALE GENOMIC DNA]</scope>
    <source>
        <strain evidence="1 2">DSM 43828</strain>
    </source>
</reference>
<dbReference type="Proteomes" id="UP000192674">
    <property type="component" value="Unassembled WGS sequence"/>
</dbReference>
<organism evidence="1 2">
    <name type="scientific">Kibdelosporangium aridum</name>
    <dbReference type="NCBI Taxonomy" id="2030"/>
    <lineage>
        <taxon>Bacteria</taxon>
        <taxon>Bacillati</taxon>
        <taxon>Actinomycetota</taxon>
        <taxon>Actinomycetes</taxon>
        <taxon>Pseudonocardiales</taxon>
        <taxon>Pseudonocardiaceae</taxon>
        <taxon>Kibdelosporangium</taxon>
    </lineage>
</organism>
<keyword evidence="2" id="KW-1185">Reference proteome</keyword>
<dbReference type="RefSeq" id="WP_143447289.1">
    <property type="nucleotide sequence ID" value="NZ_FWXV01000025.1"/>
</dbReference>
<dbReference type="InterPro" id="IPR036390">
    <property type="entry name" value="WH_DNA-bd_sf"/>
</dbReference>
<dbReference type="SUPFAM" id="SSF46785">
    <property type="entry name" value="Winged helix' DNA-binding domain"/>
    <property type="match status" value="1"/>
</dbReference>
<proteinExistence type="predicted"/>
<dbReference type="EMBL" id="FWXV01000025">
    <property type="protein sequence ID" value="SMD27469.1"/>
    <property type="molecule type" value="Genomic_DNA"/>
</dbReference>
<sequence>MTAPDDTQGIIAVVVAVDSPLGRAVEAVDKLTAHLPSPREPQECPLCLEQSWPCHGFYAAALHHSVIEAETRLAPGVVFKTLAVMLKEKLVIQVEPGYGDPHEGQPSGIRYILASDGYMAATEELAPDQARKSANYAMSDEKTLTWRMLFALRYSSRALNLCDFLLQIPEANLHDLLKSLHEFHENGITRKIIKHRNAYHVLTLPGALMARFVMEFGHSAKNSLDLDTLIEIMAVYNRGRRDCGNDRLMVKLMNDRNGGSRALTTSAKRARQPVVTNLHEKALLLLAKQREMTPRAVIEGLSVGPDANEVSAKKVYRALAYLRQRSFVQTAGTGKNVRYAVTDAGLAEAQEIQDAVNRGPELKRQYESGRSIKNMAVAAGVGCATMYRYLELLGAEMRRNPGQPRYAWRKHLPDWLVRYNNGKGESIRDIAEKSGFAFGTVRKALKEGSAQIAEPRPRPDSTRVARMTDVSSAVLHVLSTHKRRLRVREIRRHIVGVTSNEVHRSAHVLEKLGYAAGAVVDGVGWYWISDSGREAVKDIPRPDICKDPHRLSL</sequence>
<evidence type="ECO:0000313" key="1">
    <source>
        <dbReference type="EMBL" id="SMD27469.1"/>
    </source>
</evidence>
<protein>
    <submittedName>
        <fullName evidence="1">Uncharacterized protein</fullName>
    </submittedName>
</protein>
<name>A0A1W2FZS7_KIBAR</name>